<proteinExistence type="predicted"/>
<dbReference type="PROSITE" id="PS50004">
    <property type="entry name" value="C2"/>
    <property type="match status" value="1"/>
</dbReference>
<evidence type="ECO:0000313" key="3">
    <source>
        <dbReference type="EMBL" id="KAK9025451.1"/>
    </source>
</evidence>
<dbReference type="PANTHER" id="PTHR32246:SF143">
    <property type="entry name" value="CALCIUM-DEPENDENT LIPID-BINDING (CALB DOMAIN) FAMILY PROTEIN"/>
    <property type="match status" value="1"/>
</dbReference>
<gene>
    <name evidence="3" type="ORF">V6N11_038318</name>
</gene>
<feature type="compositionally biased region" description="Polar residues" evidence="1">
    <location>
        <begin position="351"/>
        <end position="363"/>
    </location>
</feature>
<dbReference type="PANTHER" id="PTHR32246">
    <property type="entry name" value="INGRESSION PROTEIN FIC1"/>
    <property type="match status" value="1"/>
</dbReference>
<dbReference type="Gene3D" id="2.60.40.150">
    <property type="entry name" value="C2 domain"/>
    <property type="match status" value="1"/>
</dbReference>
<dbReference type="CDD" id="cd04051">
    <property type="entry name" value="C2_SRC2_like"/>
    <property type="match status" value="1"/>
</dbReference>
<sequence length="420" mass="46910">MEVSKPFRLLELNLISAQDLEPVVRRRMKTYAVAWVNPKRKLTTRIDTEGHANPTWNDKFIFRVDDEFLSYNTSAVMVEIYAVHWFRDIHVGTVRIIIGNLLNPNSSGHHCELELGMKFVALQVWRPSGRPQGILNIGLTMLDSTRRSMPLYMQMGSSAVGYQYFMGEDDPIHSSNRSNNNQFSNIESTKPELRRTMSDSSSMLGSQFVPRISIKGSSIFNSDDDDEGSEKKFYKIKSRGSSMLNYTFEKGNKKGKTSSVINGPGFKVKSDLTFSRLDHLAPTYLGPSPSEVAAAFARIKNQNKMDDAESSLVGSWSLDQSMEGLGSKLERWRLELPPVYDCDSDMLSSSYMNSQGKASTPSNKKNKHGRRQTSHEGLFSCFGNICGYDISIKCGAPGGGGANGAKKRRICATKPIHRVN</sequence>
<dbReference type="InterPro" id="IPR044750">
    <property type="entry name" value="C2_SRC2/BAP"/>
</dbReference>
<name>A0ABR2SJK9_9ROSI</name>
<organism evidence="3 4">
    <name type="scientific">Hibiscus sabdariffa</name>
    <name type="common">roselle</name>
    <dbReference type="NCBI Taxonomy" id="183260"/>
    <lineage>
        <taxon>Eukaryota</taxon>
        <taxon>Viridiplantae</taxon>
        <taxon>Streptophyta</taxon>
        <taxon>Embryophyta</taxon>
        <taxon>Tracheophyta</taxon>
        <taxon>Spermatophyta</taxon>
        <taxon>Magnoliopsida</taxon>
        <taxon>eudicotyledons</taxon>
        <taxon>Gunneridae</taxon>
        <taxon>Pentapetalae</taxon>
        <taxon>rosids</taxon>
        <taxon>malvids</taxon>
        <taxon>Malvales</taxon>
        <taxon>Malvaceae</taxon>
        <taxon>Malvoideae</taxon>
        <taxon>Hibiscus</taxon>
    </lineage>
</organism>
<protein>
    <recommendedName>
        <fullName evidence="2">C2 domain-containing protein</fullName>
    </recommendedName>
</protein>
<feature type="region of interest" description="Disordered" evidence="1">
    <location>
        <begin position="351"/>
        <end position="373"/>
    </location>
</feature>
<dbReference type="InterPro" id="IPR035892">
    <property type="entry name" value="C2_domain_sf"/>
</dbReference>
<feature type="compositionally biased region" description="Low complexity" evidence="1">
    <location>
        <begin position="174"/>
        <end position="185"/>
    </location>
</feature>
<feature type="region of interest" description="Disordered" evidence="1">
    <location>
        <begin position="173"/>
        <end position="195"/>
    </location>
</feature>
<evidence type="ECO:0000256" key="1">
    <source>
        <dbReference type="SAM" id="MobiDB-lite"/>
    </source>
</evidence>
<evidence type="ECO:0000313" key="4">
    <source>
        <dbReference type="Proteomes" id="UP001396334"/>
    </source>
</evidence>
<evidence type="ECO:0000259" key="2">
    <source>
        <dbReference type="PROSITE" id="PS50004"/>
    </source>
</evidence>
<dbReference type="Pfam" id="PF00168">
    <property type="entry name" value="C2"/>
    <property type="match status" value="1"/>
</dbReference>
<dbReference type="InterPro" id="IPR000008">
    <property type="entry name" value="C2_dom"/>
</dbReference>
<feature type="domain" description="C2" evidence="2">
    <location>
        <begin position="1"/>
        <end position="113"/>
    </location>
</feature>
<comment type="caution">
    <text evidence="3">The sequence shown here is derived from an EMBL/GenBank/DDBJ whole genome shotgun (WGS) entry which is preliminary data.</text>
</comment>
<dbReference type="EMBL" id="JBBPBN010000013">
    <property type="protein sequence ID" value="KAK9025451.1"/>
    <property type="molecule type" value="Genomic_DNA"/>
</dbReference>
<dbReference type="SMART" id="SM00239">
    <property type="entry name" value="C2"/>
    <property type="match status" value="1"/>
</dbReference>
<reference evidence="3 4" key="1">
    <citation type="journal article" date="2024" name="G3 (Bethesda)">
        <title>Genome assembly of Hibiscus sabdariffa L. provides insights into metabolisms of medicinal natural products.</title>
        <authorList>
            <person name="Kim T."/>
        </authorList>
    </citation>
    <scope>NUCLEOTIDE SEQUENCE [LARGE SCALE GENOMIC DNA]</scope>
    <source>
        <strain evidence="3">TK-2024</strain>
        <tissue evidence="3">Old leaves</tissue>
    </source>
</reference>
<dbReference type="SUPFAM" id="SSF49562">
    <property type="entry name" value="C2 domain (Calcium/lipid-binding domain, CaLB)"/>
    <property type="match status" value="1"/>
</dbReference>
<keyword evidence="4" id="KW-1185">Reference proteome</keyword>
<dbReference type="Proteomes" id="UP001396334">
    <property type="component" value="Unassembled WGS sequence"/>
</dbReference>
<accession>A0ABR2SJK9</accession>